<reference evidence="4 5" key="1">
    <citation type="submission" date="2018-08" db="EMBL/GenBank/DDBJ databases">
        <title>Genomic investigation of the strawberry pathogen Phytophthora fragariae indicates pathogenicity is determined by transcriptional variation in three key races.</title>
        <authorList>
            <person name="Adams T.M."/>
            <person name="Armitage A.D."/>
            <person name="Sobczyk M.K."/>
            <person name="Bates H.J."/>
            <person name="Dunwell J.M."/>
            <person name="Nellist C.F."/>
            <person name="Harrison R.J."/>
        </authorList>
    </citation>
    <scope>NUCLEOTIDE SEQUENCE [LARGE SCALE GENOMIC DNA]</scope>
    <source>
        <strain evidence="3 4">A4</strain>
        <strain evidence="2 5">BC-1</strain>
    </source>
</reference>
<dbReference type="Proteomes" id="UP000440367">
    <property type="component" value="Unassembled WGS sequence"/>
</dbReference>
<evidence type="ECO:0000313" key="3">
    <source>
        <dbReference type="EMBL" id="KAE9301971.1"/>
    </source>
</evidence>
<dbReference type="EMBL" id="QXGD01001011">
    <property type="protein sequence ID" value="KAE9217473.1"/>
    <property type="molecule type" value="Genomic_DNA"/>
</dbReference>
<accession>A0A6A4D8N9</accession>
<organism evidence="3 4">
    <name type="scientific">Phytophthora fragariae</name>
    <dbReference type="NCBI Taxonomy" id="53985"/>
    <lineage>
        <taxon>Eukaryota</taxon>
        <taxon>Sar</taxon>
        <taxon>Stramenopiles</taxon>
        <taxon>Oomycota</taxon>
        <taxon>Peronosporomycetes</taxon>
        <taxon>Peronosporales</taxon>
        <taxon>Peronosporaceae</taxon>
        <taxon>Phytophthora</taxon>
    </lineage>
</organism>
<dbReference type="EMBL" id="QXGE01000872">
    <property type="protein sequence ID" value="KAE9301971.1"/>
    <property type="molecule type" value="Genomic_DNA"/>
</dbReference>
<feature type="compositionally biased region" description="Low complexity" evidence="1">
    <location>
        <begin position="20"/>
        <end position="36"/>
    </location>
</feature>
<evidence type="ECO:0000313" key="5">
    <source>
        <dbReference type="Proteomes" id="UP000440367"/>
    </source>
</evidence>
<name>A0A6A4D8N9_9STRA</name>
<dbReference type="AlphaFoldDB" id="A0A6A4D8N9"/>
<proteinExistence type="predicted"/>
<comment type="caution">
    <text evidence="3">The sequence shown here is derived from an EMBL/GenBank/DDBJ whole genome shotgun (WGS) entry which is preliminary data.</text>
</comment>
<dbReference type="Proteomes" id="UP000437068">
    <property type="component" value="Unassembled WGS sequence"/>
</dbReference>
<evidence type="ECO:0000256" key="1">
    <source>
        <dbReference type="SAM" id="MobiDB-lite"/>
    </source>
</evidence>
<gene>
    <name evidence="3" type="ORF">PF001_g14204</name>
    <name evidence="2" type="ORF">PF002_g16791</name>
</gene>
<protein>
    <submittedName>
        <fullName evidence="3">Uncharacterized protein</fullName>
    </submittedName>
</protein>
<evidence type="ECO:0000313" key="4">
    <source>
        <dbReference type="Proteomes" id="UP000437068"/>
    </source>
</evidence>
<feature type="region of interest" description="Disordered" evidence="1">
    <location>
        <begin position="1"/>
        <end position="53"/>
    </location>
</feature>
<sequence>MANEVTGVSGSREAVTAVEATDCTTGAAVGDGTTGEVVDDEAGAGSEPDAADR</sequence>
<evidence type="ECO:0000313" key="2">
    <source>
        <dbReference type="EMBL" id="KAE9217473.1"/>
    </source>
</evidence>